<evidence type="ECO:0000313" key="4">
    <source>
        <dbReference type="EMBL" id="KAH8696562.1"/>
    </source>
</evidence>
<reference evidence="4" key="1">
    <citation type="submission" date="2021-12" db="EMBL/GenBank/DDBJ databases">
        <title>Convergent genome expansion in fungi linked to evolution of root-endophyte symbiosis.</title>
        <authorList>
            <consortium name="DOE Joint Genome Institute"/>
            <person name="Ke Y.-H."/>
            <person name="Bonito G."/>
            <person name="Liao H.-L."/>
            <person name="Looney B."/>
            <person name="Rojas-Flechas A."/>
            <person name="Nash J."/>
            <person name="Hameed K."/>
            <person name="Schadt C."/>
            <person name="Martin F."/>
            <person name="Crous P.W."/>
            <person name="Miettinen O."/>
            <person name="Magnuson J.K."/>
            <person name="Labbe J."/>
            <person name="Jacobson D."/>
            <person name="Doktycz M.J."/>
            <person name="Veneault-Fourrey C."/>
            <person name="Kuo A."/>
            <person name="Mondo S."/>
            <person name="Calhoun S."/>
            <person name="Riley R."/>
            <person name="Ohm R."/>
            <person name="LaButti K."/>
            <person name="Andreopoulos B."/>
            <person name="Pangilinan J."/>
            <person name="Nolan M."/>
            <person name="Tritt A."/>
            <person name="Clum A."/>
            <person name="Lipzen A."/>
            <person name="Daum C."/>
            <person name="Barry K."/>
            <person name="Grigoriev I.V."/>
            <person name="Vilgalys R."/>
        </authorList>
    </citation>
    <scope>NUCLEOTIDE SEQUENCE</scope>
    <source>
        <strain evidence="4">PMI_201</strain>
    </source>
</reference>
<evidence type="ECO:0000256" key="2">
    <source>
        <dbReference type="ARBA" id="ARBA00023239"/>
    </source>
</evidence>
<gene>
    <name evidence="4" type="ORF">BGW36DRAFT_398083</name>
</gene>
<dbReference type="InterPro" id="IPR032710">
    <property type="entry name" value="NTF2-like_dom_sf"/>
</dbReference>
<dbReference type="GeneID" id="70248649"/>
<keyword evidence="5" id="KW-1185">Reference proteome</keyword>
<accession>A0AAD4PZP0</accession>
<name>A0AAD4PZP0_9EURO</name>
<evidence type="ECO:0000313" key="5">
    <source>
        <dbReference type="Proteomes" id="UP001201262"/>
    </source>
</evidence>
<feature type="domain" description="Scytalone dehydratase-like" evidence="3">
    <location>
        <begin position="5"/>
        <end position="152"/>
    </location>
</feature>
<comment type="similarity">
    <text evidence="1">Belongs to the scytalone dehydratase family.</text>
</comment>
<dbReference type="SUPFAM" id="SSF54427">
    <property type="entry name" value="NTF2-like"/>
    <property type="match status" value="1"/>
</dbReference>
<sequence length="163" mass="18754">MCTDIAHSDYLEIDNIAFEWARSYDTKDWERLRKCLSPSTHLDFRSLQGDLHKNLSPDAYVEILASAKYLGSKRLKTQHFLGSAKWERLDDGSVRVTHQIRVAHQRYTDDELSAVANKGHAHGVTTHWFRKFEGAWKIEGVAPQLDFAEYDLFGTLNPTDEES</sequence>
<dbReference type="AlphaFoldDB" id="A0AAD4PZP0"/>
<protein>
    <submittedName>
        <fullName evidence="4">Scytalone dehydratase</fullName>
    </submittedName>
</protein>
<proteinExistence type="inferred from homology"/>
<keyword evidence="2" id="KW-0456">Lyase</keyword>
<dbReference type="Pfam" id="PF02982">
    <property type="entry name" value="Scytalone_dh"/>
    <property type="match status" value="1"/>
</dbReference>
<dbReference type="GO" id="GO:0016829">
    <property type="term" value="F:lyase activity"/>
    <property type="evidence" value="ECO:0007669"/>
    <property type="project" value="UniProtKB-KW"/>
</dbReference>
<dbReference type="RefSeq" id="XP_046071498.1">
    <property type="nucleotide sequence ID" value="XM_046218362.1"/>
</dbReference>
<comment type="caution">
    <text evidence="4">The sequence shown here is derived from an EMBL/GenBank/DDBJ whole genome shotgun (WGS) entry which is preliminary data.</text>
</comment>
<dbReference type="InterPro" id="IPR049884">
    <property type="entry name" value="Scytalone_dh"/>
</dbReference>
<dbReference type="Proteomes" id="UP001201262">
    <property type="component" value="Unassembled WGS sequence"/>
</dbReference>
<organism evidence="4 5">
    <name type="scientific">Talaromyces proteolyticus</name>
    <dbReference type="NCBI Taxonomy" id="1131652"/>
    <lineage>
        <taxon>Eukaryota</taxon>
        <taxon>Fungi</taxon>
        <taxon>Dikarya</taxon>
        <taxon>Ascomycota</taxon>
        <taxon>Pezizomycotina</taxon>
        <taxon>Eurotiomycetes</taxon>
        <taxon>Eurotiomycetidae</taxon>
        <taxon>Eurotiales</taxon>
        <taxon>Trichocomaceae</taxon>
        <taxon>Talaromyces</taxon>
        <taxon>Talaromyces sect. Bacilispori</taxon>
    </lineage>
</organism>
<evidence type="ECO:0000259" key="3">
    <source>
        <dbReference type="Pfam" id="PF02982"/>
    </source>
</evidence>
<dbReference type="EMBL" id="JAJTJA010000007">
    <property type="protein sequence ID" value="KAH8696562.1"/>
    <property type="molecule type" value="Genomic_DNA"/>
</dbReference>
<dbReference type="Gene3D" id="3.10.450.50">
    <property type="match status" value="1"/>
</dbReference>
<evidence type="ECO:0000256" key="1">
    <source>
        <dbReference type="ARBA" id="ARBA00008584"/>
    </source>
</evidence>